<evidence type="ECO:0000313" key="1">
    <source>
        <dbReference type="EMBL" id="GAI31622.1"/>
    </source>
</evidence>
<dbReference type="AlphaFoldDB" id="X1MJ07"/>
<gene>
    <name evidence="1" type="ORF">S06H3_26879</name>
</gene>
<feature type="non-terminal residue" evidence="1">
    <location>
        <position position="1"/>
    </location>
</feature>
<reference evidence="1" key="1">
    <citation type="journal article" date="2014" name="Front. Microbiol.">
        <title>High frequency of phylogenetically diverse reductive dehalogenase-homologous genes in deep subseafloor sedimentary metagenomes.</title>
        <authorList>
            <person name="Kawai M."/>
            <person name="Futagami T."/>
            <person name="Toyoda A."/>
            <person name="Takaki Y."/>
            <person name="Nishi S."/>
            <person name="Hori S."/>
            <person name="Arai W."/>
            <person name="Tsubouchi T."/>
            <person name="Morono Y."/>
            <person name="Uchiyama I."/>
            <person name="Ito T."/>
            <person name="Fujiyama A."/>
            <person name="Inagaki F."/>
            <person name="Takami H."/>
        </authorList>
    </citation>
    <scope>NUCLEOTIDE SEQUENCE</scope>
    <source>
        <strain evidence="1">Expedition CK06-06</strain>
    </source>
</reference>
<organism evidence="1">
    <name type="scientific">marine sediment metagenome</name>
    <dbReference type="NCBI Taxonomy" id="412755"/>
    <lineage>
        <taxon>unclassified sequences</taxon>
        <taxon>metagenomes</taxon>
        <taxon>ecological metagenomes</taxon>
    </lineage>
</organism>
<accession>X1MJ07</accession>
<comment type="caution">
    <text evidence="1">The sequence shown here is derived from an EMBL/GenBank/DDBJ whole genome shotgun (WGS) entry which is preliminary data.</text>
</comment>
<name>X1MJ07_9ZZZZ</name>
<dbReference type="EMBL" id="BARV01015562">
    <property type="protein sequence ID" value="GAI31622.1"/>
    <property type="molecule type" value="Genomic_DNA"/>
</dbReference>
<proteinExistence type="predicted"/>
<sequence length="241" mass="27201">TLGGRGFDLETVKADSSQFKKGDNSIIWDWRDVSKLRFLGQGEEGKVEFWINLKDEWEISSPQEKNAILKNTVLISQIKEEFETKINSKLAISQRGYYQEEVFGNSGPIPPKVGETTTYTIIWQAKNYFNDVKNVKVKAVLPSNVRLTGKIFPEQESSKFAFDIQSREIIWMVRDNQVMETGTGVLNPAPNIAFQVALTPTSSQKGKVLPIIKEAIITGEDQWTERIIEGRSSAIDTTLPE</sequence>
<protein>
    <submittedName>
        <fullName evidence="1">Uncharacterized protein</fullName>
    </submittedName>
</protein>